<dbReference type="PaxDb" id="65489-OBART04G02340.1"/>
<accession>A0A0D3FSH1</accession>
<organism evidence="1">
    <name type="scientific">Oryza barthii</name>
    <dbReference type="NCBI Taxonomy" id="65489"/>
    <lineage>
        <taxon>Eukaryota</taxon>
        <taxon>Viridiplantae</taxon>
        <taxon>Streptophyta</taxon>
        <taxon>Embryophyta</taxon>
        <taxon>Tracheophyta</taxon>
        <taxon>Spermatophyta</taxon>
        <taxon>Magnoliopsida</taxon>
        <taxon>Liliopsida</taxon>
        <taxon>Poales</taxon>
        <taxon>Poaceae</taxon>
        <taxon>BOP clade</taxon>
        <taxon>Oryzoideae</taxon>
        <taxon>Oryzeae</taxon>
        <taxon>Oryzinae</taxon>
        <taxon>Oryza</taxon>
    </lineage>
</organism>
<dbReference type="HOGENOM" id="CLU_1565257_0_0_1"/>
<dbReference type="AlphaFoldDB" id="A0A0D3FSH1"/>
<dbReference type="Gramene" id="OBART04G02340.1">
    <property type="protein sequence ID" value="OBART04G02340.1"/>
    <property type="gene ID" value="OBART04G02340"/>
</dbReference>
<dbReference type="Proteomes" id="UP000026960">
    <property type="component" value="Chromosome 4"/>
</dbReference>
<evidence type="ECO:0000313" key="2">
    <source>
        <dbReference type="Proteomes" id="UP000026960"/>
    </source>
</evidence>
<evidence type="ECO:0000313" key="1">
    <source>
        <dbReference type="EnsemblPlants" id="OBART04G02340.1"/>
    </source>
</evidence>
<protein>
    <submittedName>
        <fullName evidence="1">Uncharacterized protein</fullName>
    </submittedName>
</protein>
<reference evidence="1" key="1">
    <citation type="journal article" date="2009" name="Rice">
        <title>De Novo Next Generation Sequencing of Plant Genomes.</title>
        <authorList>
            <person name="Rounsley S."/>
            <person name="Marri P.R."/>
            <person name="Yu Y."/>
            <person name="He R."/>
            <person name="Sisneros N."/>
            <person name="Goicoechea J.L."/>
            <person name="Lee S.J."/>
            <person name="Angelova A."/>
            <person name="Kudrna D."/>
            <person name="Luo M."/>
            <person name="Affourtit J."/>
            <person name="Desany B."/>
            <person name="Knight J."/>
            <person name="Niazi F."/>
            <person name="Egholm M."/>
            <person name="Wing R.A."/>
        </authorList>
    </citation>
    <scope>NUCLEOTIDE SEQUENCE [LARGE SCALE GENOMIC DNA]</scope>
    <source>
        <strain evidence="1">cv. IRGC 105608</strain>
    </source>
</reference>
<reference evidence="1" key="2">
    <citation type="submission" date="2015-03" db="UniProtKB">
        <authorList>
            <consortium name="EnsemblPlants"/>
        </authorList>
    </citation>
    <scope>IDENTIFICATION</scope>
</reference>
<dbReference type="EnsemblPlants" id="OBART04G02340.1">
    <property type="protein sequence ID" value="OBART04G02340.1"/>
    <property type="gene ID" value="OBART04G02340"/>
</dbReference>
<sequence>MEAGLAREVQPMEGGLIGARDASSGGGWLGARGTAGGGGGDLGVRRSCRGGCGFGTKAGRQGTPVLGPTCRQSLSCGGASVRQPWIRSRTDNDCSFPLLRALSCCLTPQEWLPGESLVLAPLSPTDSGNGFSVASLLEDVVLASPRGRCHLCSFVGLAAAGSMLAFSRVVC</sequence>
<proteinExistence type="predicted"/>
<keyword evidence="2" id="KW-1185">Reference proteome</keyword>
<name>A0A0D3FSH1_9ORYZ</name>